<name>A0AB34GBE6_ESCRO</name>
<reference evidence="2 3" key="1">
    <citation type="submission" date="2022-11" db="EMBL/GenBank/DDBJ databases">
        <title>Whole genome sequence of Eschrichtius robustus ER-17-0199.</title>
        <authorList>
            <person name="Bruniche-Olsen A."/>
            <person name="Black A.N."/>
            <person name="Fields C.J."/>
            <person name="Walden K."/>
            <person name="Dewoody J.A."/>
        </authorList>
    </citation>
    <scope>NUCLEOTIDE SEQUENCE [LARGE SCALE GENOMIC DNA]</scope>
    <source>
        <strain evidence="2">ER-17-0199</strain>
        <tissue evidence="2">Blubber</tissue>
    </source>
</reference>
<evidence type="ECO:0000313" key="2">
    <source>
        <dbReference type="EMBL" id="KAJ8777161.1"/>
    </source>
</evidence>
<feature type="region of interest" description="Disordered" evidence="1">
    <location>
        <begin position="1"/>
        <end position="109"/>
    </location>
</feature>
<protein>
    <submittedName>
        <fullName evidence="2">Uncharacterized protein</fullName>
    </submittedName>
</protein>
<evidence type="ECO:0000256" key="1">
    <source>
        <dbReference type="SAM" id="MobiDB-lite"/>
    </source>
</evidence>
<organism evidence="2 3">
    <name type="scientific">Eschrichtius robustus</name>
    <name type="common">California gray whale</name>
    <name type="synonym">Eschrichtius gibbosus</name>
    <dbReference type="NCBI Taxonomy" id="9764"/>
    <lineage>
        <taxon>Eukaryota</taxon>
        <taxon>Metazoa</taxon>
        <taxon>Chordata</taxon>
        <taxon>Craniata</taxon>
        <taxon>Vertebrata</taxon>
        <taxon>Euteleostomi</taxon>
        <taxon>Mammalia</taxon>
        <taxon>Eutheria</taxon>
        <taxon>Laurasiatheria</taxon>
        <taxon>Artiodactyla</taxon>
        <taxon>Whippomorpha</taxon>
        <taxon>Cetacea</taxon>
        <taxon>Mysticeti</taxon>
        <taxon>Eschrichtiidae</taxon>
        <taxon>Eschrichtius</taxon>
    </lineage>
</organism>
<feature type="compositionally biased region" description="Low complexity" evidence="1">
    <location>
        <begin position="18"/>
        <end position="36"/>
    </location>
</feature>
<dbReference type="AlphaFoldDB" id="A0AB34GBE6"/>
<accession>A0AB34GBE6</accession>
<dbReference type="Proteomes" id="UP001159641">
    <property type="component" value="Unassembled WGS sequence"/>
</dbReference>
<comment type="caution">
    <text evidence="2">The sequence shown here is derived from an EMBL/GenBank/DDBJ whole genome shotgun (WGS) entry which is preliminary data.</text>
</comment>
<dbReference type="EMBL" id="JAIQCJ010002315">
    <property type="protein sequence ID" value="KAJ8777161.1"/>
    <property type="molecule type" value="Genomic_DNA"/>
</dbReference>
<sequence length="137" mass="14310">MKFSPEQPAGEAGGGAEPGSSCRGPRVPGAVPGGRAFQSHPSRACPVPSRESRPLLRASACPRLGATGRIRGRDPRARGRIPLLGPVPSEETWRSVPAASTPGTFRRPGTIQQRREPWVFKGAVRIQGAASGLSSPA</sequence>
<gene>
    <name evidence="2" type="ORF">J1605_014544</name>
</gene>
<keyword evidence="3" id="KW-1185">Reference proteome</keyword>
<proteinExistence type="predicted"/>
<feature type="compositionally biased region" description="Low complexity" evidence="1">
    <location>
        <begin position="1"/>
        <end position="10"/>
    </location>
</feature>
<evidence type="ECO:0000313" key="3">
    <source>
        <dbReference type="Proteomes" id="UP001159641"/>
    </source>
</evidence>